<evidence type="ECO:0000256" key="8">
    <source>
        <dbReference type="ARBA" id="ARBA00022692"/>
    </source>
</evidence>
<evidence type="ECO:0000313" key="17">
    <source>
        <dbReference type="Proteomes" id="UP000239263"/>
    </source>
</evidence>
<dbReference type="SUPFAM" id="SSF47384">
    <property type="entry name" value="Homodimeric domain of signal transducing histidine kinase"/>
    <property type="match status" value="1"/>
</dbReference>
<dbReference type="SUPFAM" id="SSF55874">
    <property type="entry name" value="ATPase domain of HSP90 chaperone/DNA topoisomerase II/histidine kinase"/>
    <property type="match status" value="1"/>
</dbReference>
<organism evidence="16 17">
    <name type="scientific">Aliivibrio sifiae</name>
    <dbReference type="NCBI Taxonomy" id="566293"/>
    <lineage>
        <taxon>Bacteria</taxon>
        <taxon>Pseudomonadati</taxon>
        <taxon>Pseudomonadota</taxon>
        <taxon>Gammaproteobacteria</taxon>
        <taxon>Vibrionales</taxon>
        <taxon>Vibrionaceae</taxon>
        <taxon>Aliivibrio</taxon>
    </lineage>
</organism>
<keyword evidence="8 13" id="KW-0812">Transmembrane</keyword>
<keyword evidence="10 13" id="KW-1133">Transmembrane helix</keyword>
<dbReference type="PROSITE" id="PS50885">
    <property type="entry name" value="HAMP"/>
    <property type="match status" value="1"/>
</dbReference>
<dbReference type="Pfam" id="PF02518">
    <property type="entry name" value="HATPase_c"/>
    <property type="match status" value="1"/>
</dbReference>
<sequence>MMLSPLLWKHRVKTMVRYRLLWLNSVPLFLTLLALVIITAFWSVHYTWQNALNDVGSKLSVAENSIDFLQQEQEAELRSFVESYQFQIRLKDNDPALQYWAEHQADNYNSDFIVVHPVSYSKHLPESSVKALSLGISRTFFQVMTNKDLYNINPQLSTQVQVINKKDGSIEKRGLVSRTLIPIFDKEGDLAWIVDSGIILNNSTLLVDRIRDLIYPEGDLPADNYGTVTLFLDDLRISTNVPLHNDFANKSLNQGRAIGTIVSPEVKRIVVENGERWTNRAYVYNDWYISAYQPIKDMDNKVIGMLYTGYLEWPLLKQYLQNLVEAGVTILITLLLSTIFVHRGARDLFQPIEKIHYVVKSVQLGKERRIGDLGLDNGHELASLAQQFDNMLDQLQQRNIEIQSASKELESKVESRTASLHEKTIELEQYIKLLKQAQDKLVMSEKLASLGELTAGIAHEINNPTAVILGNAELIKYELGDGAHVISEELDAIMEQIDRIRNITRSLLQYSRQGGIQDEVTWQYINPIIEESVTLVRTGSHKRDIEVEFDFEQPPKVEVNRHHLLQVLVNLQMNGIHAMNSKGKLIIRSRTWYEEEIELGAIIEIEDFGSGINAEQLNRIFDPFYTTKRDGTGLGLSVSQSLLSQTGGEIKARSQLGEGSTFIIYLPTKSEHHQYNNLVG</sequence>
<reference evidence="16 17" key="1">
    <citation type="submission" date="2016-12" db="EMBL/GenBank/DDBJ databases">
        <title>Diversity of luminous bacteria.</title>
        <authorList>
            <person name="Yoshizawa S."/>
            <person name="Kogure K."/>
        </authorList>
    </citation>
    <scope>NUCLEOTIDE SEQUENCE [LARGE SCALE GENOMIC DNA]</scope>
    <source>
        <strain evidence="16 17">ATCC 33715</strain>
    </source>
</reference>
<dbReference type="PANTHER" id="PTHR43065">
    <property type="entry name" value="SENSOR HISTIDINE KINASE"/>
    <property type="match status" value="1"/>
</dbReference>
<evidence type="ECO:0000256" key="3">
    <source>
        <dbReference type="ARBA" id="ARBA00004651"/>
    </source>
</evidence>
<dbReference type="EMBL" id="MSCO01000001">
    <property type="protein sequence ID" value="PQJ89289.1"/>
    <property type="molecule type" value="Genomic_DNA"/>
</dbReference>
<feature type="domain" description="HAMP" evidence="15">
    <location>
        <begin position="346"/>
        <end position="400"/>
    </location>
</feature>
<evidence type="ECO:0000256" key="1">
    <source>
        <dbReference type="ARBA" id="ARBA00000085"/>
    </source>
</evidence>
<keyword evidence="5" id="KW-1003">Cell membrane</keyword>
<keyword evidence="9 16" id="KW-0418">Kinase</keyword>
<evidence type="ECO:0000256" key="9">
    <source>
        <dbReference type="ARBA" id="ARBA00022777"/>
    </source>
</evidence>
<accession>A0A2S7XD48</accession>
<evidence type="ECO:0000256" key="6">
    <source>
        <dbReference type="ARBA" id="ARBA00022553"/>
    </source>
</evidence>
<dbReference type="RefSeq" id="WP_105054817.1">
    <property type="nucleotide sequence ID" value="NZ_CAWNRT010000001.1"/>
</dbReference>
<keyword evidence="7" id="KW-0808">Transferase</keyword>
<evidence type="ECO:0000313" key="16">
    <source>
        <dbReference type="EMBL" id="PQJ89289.1"/>
    </source>
</evidence>
<dbReference type="SMART" id="SM00387">
    <property type="entry name" value="HATPase_c"/>
    <property type="match status" value="1"/>
</dbReference>
<keyword evidence="6" id="KW-0597">Phosphoprotein</keyword>
<dbReference type="SUPFAM" id="SSF103190">
    <property type="entry name" value="Sensory domain-like"/>
    <property type="match status" value="1"/>
</dbReference>
<evidence type="ECO:0000256" key="11">
    <source>
        <dbReference type="ARBA" id="ARBA00023136"/>
    </source>
</evidence>
<dbReference type="SMART" id="SM00388">
    <property type="entry name" value="HisKA"/>
    <property type="match status" value="1"/>
</dbReference>
<evidence type="ECO:0000256" key="2">
    <source>
        <dbReference type="ARBA" id="ARBA00004533"/>
    </source>
</evidence>
<dbReference type="Proteomes" id="UP000239263">
    <property type="component" value="Unassembled WGS sequence"/>
</dbReference>
<evidence type="ECO:0000256" key="13">
    <source>
        <dbReference type="SAM" id="Phobius"/>
    </source>
</evidence>
<dbReference type="InterPro" id="IPR005467">
    <property type="entry name" value="His_kinase_dom"/>
</dbReference>
<dbReference type="InterPro" id="IPR004358">
    <property type="entry name" value="Sig_transdc_His_kin-like_C"/>
</dbReference>
<dbReference type="InterPro" id="IPR036097">
    <property type="entry name" value="HisK_dim/P_sf"/>
</dbReference>
<feature type="transmembrane region" description="Helical" evidence="13">
    <location>
        <begin position="21"/>
        <end position="44"/>
    </location>
</feature>
<dbReference type="InterPro" id="IPR003661">
    <property type="entry name" value="HisK_dim/P_dom"/>
</dbReference>
<evidence type="ECO:0000259" key="14">
    <source>
        <dbReference type="PROSITE" id="PS50109"/>
    </source>
</evidence>
<gene>
    <name evidence="16" type="ORF">BTO22_06685</name>
</gene>
<dbReference type="PANTHER" id="PTHR43065:SF22">
    <property type="entry name" value="HISTIDINE KINASE"/>
    <property type="match status" value="1"/>
</dbReference>
<dbReference type="Gene3D" id="1.10.287.130">
    <property type="match status" value="1"/>
</dbReference>
<dbReference type="InterPro" id="IPR036890">
    <property type="entry name" value="HATPase_C_sf"/>
</dbReference>
<evidence type="ECO:0000256" key="10">
    <source>
        <dbReference type="ARBA" id="ARBA00022989"/>
    </source>
</evidence>
<dbReference type="GO" id="GO:0005886">
    <property type="term" value="C:plasma membrane"/>
    <property type="evidence" value="ECO:0007669"/>
    <property type="project" value="UniProtKB-SubCell"/>
</dbReference>
<dbReference type="InterPro" id="IPR033463">
    <property type="entry name" value="sCache_3"/>
</dbReference>
<comment type="subcellular location">
    <subcellularLocation>
        <location evidence="2">Cell inner membrane</location>
    </subcellularLocation>
    <subcellularLocation>
        <location evidence="3">Cell membrane</location>
        <topology evidence="3">Multi-pass membrane protein</topology>
    </subcellularLocation>
</comment>
<dbReference type="EC" id="2.7.13.3" evidence="4"/>
<dbReference type="AlphaFoldDB" id="A0A2S7XD48"/>
<dbReference type="Pfam" id="PF17202">
    <property type="entry name" value="sCache_3_3"/>
    <property type="match status" value="1"/>
</dbReference>
<proteinExistence type="predicted"/>
<comment type="catalytic activity">
    <reaction evidence="1">
        <text>ATP + protein L-histidine = ADP + protein N-phospho-L-histidine.</text>
        <dbReference type="EC" id="2.7.13.3"/>
    </reaction>
</comment>
<evidence type="ECO:0000256" key="7">
    <source>
        <dbReference type="ARBA" id="ARBA00022679"/>
    </source>
</evidence>
<dbReference type="CDD" id="cd00082">
    <property type="entry name" value="HisKA"/>
    <property type="match status" value="1"/>
</dbReference>
<dbReference type="InterPro" id="IPR029151">
    <property type="entry name" value="Sensor-like_sf"/>
</dbReference>
<dbReference type="InterPro" id="IPR003594">
    <property type="entry name" value="HATPase_dom"/>
</dbReference>
<dbReference type="PROSITE" id="PS50109">
    <property type="entry name" value="HIS_KIN"/>
    <property type="match status" value="1"/>
</dbReference>
<evidence type="ECO:0000259" key="15">
    <source>
        <dbReference type="PROSITE" id="PS50885"/>
    </source>
</evidence>
<comment type="caution">
    <text evidence="16">The sequence shown here is derived from an EMBL/GenBank/DDBJ whole genome shotgun (WGS) entry which is preliminary data.</text>
</comment>
<dbReference type="InterPro" id="IPR003660">
    <property type="entry name" value="HAMP_dom"/>
</dbReference>
<dbReference type="OrthoDB" id="9772100at2"/>
<keyword evidence="12" id="KW-0175">Coiled coil</keyword>
<dbReference type="Gene3D" id="3.30.565.10">
    <property type="entry name" value="Histidine kinase-like ATPase, C-terminal domain"/>
    <property type="match status" value="1"/>
</dbReference>
<feature type="coiled-coil region" evidence="12">
    <location>
        <begin position="385"/>
        <end position="447"/>
    </location>
</feature>
<name>A0A2S7XD48_9GAMM</name>
<evidence type="ECO:0000256" key="12">
    <source>
        <dbReference type="SAM" id="Coils"/>
    </source>
</evidence>
<dbReference type="Pfam" id="PF00512">
    <property type="entry name" value="HisKA"/>
    <property type="match status" value="1"/>
</dbReference>
<keyword evidence="11 13" id="KW-0472">Membrane</keyword>
<dbReference type="GO" id="GO:0000155">
    <property type="term" value="F:phosphorelay sensor kinase activity"/>
    <property type="evidence" value="ECO:0007669"/>
    <property type="project" value="InterPro"/>
</dbReference>
<protein>
    <recommendedName>
        <fullName evidence="4">histidine kinase</fullName>
        <ecNumber evidence="4">2.7.13.3</ecNumber>
    </recommendedName>
</protein>
<feature type="domain" description="Histidine kinase" evidence="14">
    <location>
        <begin position="456"/>
        <end position="670"/>
    </location>
</feature>
<dbReference type="PRINTS" id="PR00344">
    <property type="entry name" value="BCTRLSENSOR"/>
</dbReference>
<evidence type="ECO:0000256" key="4">
    <source>
        <dbReference type="ARBA" id="ARBA00012438"/>
    </source>
</evidence>
<evidence type="ECO:0000256" key="5">
    <source>
        <dbReference type="ARBA" id="ARBA00022475"/>
    </source>
</evidence>